<evidence type="ECO:0000313" key="2">
    <source>
        <dbReference type="EMBL" id="NEN06565.1"/>
    </source>
</evidence>
<protein>
    <submittedName>
        <fullName evidence="2">Tetratricopeptide repeat protein</fullName>
    </submittedName>
</protein>
<evidence type="ECO:0000259" key="1">
    <source>
        <dbReference type="Pfam" id="PF12688"/>
    </source>
</evidence>
<sequence>MNGPGSKDTRPVLHCRRPALVVKPCGCSSAARALFDESDAEPLYRRALALGLAEPYRAQSVIQLASTLRNLGRAEESVALLREVLAEHPDHELADAARAFLALALVSRGDAVAGASVALAALAPHLPRYRRAVEGYAAEL</sequence>
<name>A0A6L9XZ70_9MICO</name>
<proteinExistence type="predicted"/>
<comment type="caution">
    <text evidence="2">The sequence shown here is derived from an EMBL/GenBank/DDBJ whole genome shotgun (WGS) entry which is preliminary data.</text>
</comment>
<dbReference type="InterPro" id="IPR011990">
    <property type="entry name" value="TPR-like_helical_dom_sf"/>
</dbReference>
<organism evidence="2 3">
    <name type="scientific">Leifsonia tongyongensis</name>
    <dbReference type="NCBI Taxonomy" id="1268043"/>
    <lineage>
        <taxon>Bacteria</taxon>
        <taxon>Bacillati</taxon>
        <taxon>Actinomycetota</taxon>
        <taxon>Actinomycetes</taxon>
        <taxon>Micrococcales</taxon>
        <taxon>Microbacteriaceae</taxon>
        <taxon>Leifsonia</taxon>
    </lineage>
</organism>
<dbReference type="InterPro" id="IPR041656">
    <property type="entry name" value="TPR_5"/>
</dbReference>
<dbReference type="Proteomes" id="UP000474967">
    <property type="component" value="Unassembled WGS sequence"/>
</dbReference>
<evidence type="ECO:0000313" key="3">
    <source>
        <dbReference type="Proteomes" id="UP000474967"/>
    </source>
</evidence>
<dbReference type="Pfam" id="PF12688">
    <property type="entry name" value="TPR_5"/>
    <property type="match status" value="1"/>
</dbReference>
<keyword evidence="3" id="KW-1185">Reference proteome</keyword>
<reference evidence="2 3" key="1">
    <citation type="journal article" date="2014" name="J. Microbiol.">
        <title>Diaminobutyricibacter tongyongensis gen. nov., sp. nov. and Homoserinibacter gongjuensis gen. nov., sp. nov. belong to the family Microbacteriaceae.</title>
        <authorList>
            <person name="Kim S.J."/>
            <person name="Ahn J.H."/>
            <person name="Weon H.Y."/>
            <person name="Hamada M."/>
            <person name="Suzuki K."/>
            <person name="Kwon S.W."/>
        </authorList>
    </citation>
    <scope>NUCLEOTIDE SEQUENCE [LARGE SCALE GENOMIC DNA]</scope>
    <source>
        <strain evidence="2 3">NBRC 108724</strain>
    </source>
</reference>
<dbReference type="RefSeq" id="WP_163289970.1">
    <property type="nucleotide sequence ID" value="NZ_JAAGWY010000002.1"/>
</dbReference>
<feature type="domain" description="Tetratrico peptide repeat group 5" evidence="1">
    <location>
        <begin position="36"/>
        <end position="140"/>
    </location>
</feature>
<dbReference type="EMBL" id="JAAGWY010000002">
    <property type="protein sequence ID" value="NEN06565.1"/>
    <property type="molecule type" value="Genomic_DNA"/>
</dbReference>
<dbReference type="Gene3D" id="1.25.40.10">
    <property type="entry name" value="Tetratricopeptide repeat domain"/>
    <property type="match status" value="1"/>
</dbReference>
<gene>
    <name evidence="2" type="ORF">G3T36_11865</name>
</gene>
<dbReference type="SUPFAM" id="SSF48452">
    <property type="entry name" value="TPR-like"/>
    <property type="match status" value="1"/>
</dbReference>
<accession>A0A6L9XZ70</accession>
<dbReference type="AlphaFoldDB" id="A0A6L9XZ70"/>